<dbReference type="Pfam" id="PF11093">
    <property type="entry name" value="Mitochondr_Som1"/>
    <property type="match status" value="1"/>
</dbReference>
<dbReference type="EMBL" id="ML213523">
    <property type="protein sequence ID" value="TFK47600.1"/>
    <property type="molecule type" value="Genomic_DNA"/>
</dbReference>
<dbReference type="InterPro" id="IPR024645">
    <property type="entry name" value="Mitochondr_Som1"/>
</dbReference>
<dbReference type="Proteomes" id="UP000305948">
    <property type="component" value="Unassembled WGS sequence"/>
</dbReference>
<name>A0A5C3MRD7_9AGAM</name>
<sequence>MGIADGRILHNAPALVLRSQGTLSMSQAHTEPDSKKCRIAELMQYTCSQQPAKHGAWPVQCYPILRIFRIPAVEITKLVNFDSRTGKVEIPAEASQILPKGKPWRDVNRYETSKVKPVD</sequence>
<evidence type="ECO:0000313" key="1">
    <source>
        <dbReference type="EMBL" id="TFK47600.1"/>
    </source>
</evidence>
<evidence type="ECO:0000313" key="2">
    <source>
        <dbReference type="Proteomes" id="UP000305948"/>
    </source>
</evidence>
<gene>
    <name evidence="1" type="ORF">OE88DRAFT_777889</name>
</gene>
<accession>A0A5C3MRD7</accession>
<dbReference type="GO" id="GO:0042720">
    <property type="term" value="C:mitochondrial inner membrane peptidase complex"/>
    <property type="evidence" value="ECO:0007669"/>
    <property type="project" value="InterPro"/>
</dbReference>
<dbReference type="AlphaFoldDB" id="A0A5C3MRD7"/>
<organism evidence="1 2">
    <name type="scientific">Heliocybe sulcata</name>
    <dbReference type="NCBI Taxonomy" id="5364"/>
    <lineage>
        <taxon>Eukaryota</taxon>
        <taxon>Fungi</taxon>
        <taxon>Dikarya</taxon>
        <taxon>Basidiomycota</taxon>
        <taxon>Agaricomycotina</taxon>
        <taxon>Agaricomycetes</taxon>
        <taxon>Gloeophyllales</taxon>
        <taxon>Gloeophyllaceae</taxon>
        <taxon>Heliocybe</taxon>
    </lineage>
</organism>
<protein>
    <submittedName>
        <fullName evidence="1">Uncharacterized protein</fullName>
    </submittedName>
</protein>
<proteinExistence type="predicted"/>
<dbReference type="OrthoDB" id="3983163at2759"/>
<reference evidence="1 2" key="1">
    <citation type="journal article" date="2019" name="Nat. Ecol. Evol.">
        <title>Megaphylogeny resolves global patterns of mushroom evolution.</title>
        <authorList>
            <person name="Varga T."/>
            <person name="Krizsan K."/>
            <person name="Foldi C."/>
            <person name="Dima B."/>
            <person name="Sanchez-Garcia M."/>
            <person name="Sanchez-Ramirez S."/>
            <person name="Szollosi G.J."/>
            <person name="Szarkandi J.G."/>
            <person name="Papp V."/>
            <person name="Albert L."/>
            <person name="Andreopoulos W."/>
            <person name="Angelini C."/>
            <person name="Antonin V."/>
            <person name="Barry K.W."/>
            <person name="Bougher N.L."/>
            <person name="Buchanan P."/>
            <person name="Buyck B."/>
            <person name="Bense V."/>
            <person name="Catcheside P."/>
            <person name="Chovatia M."/>
            <person name="Cooper J."/>
            <person name="Damon W."/>
            <person name="Desjardin D."/>
            <person name="Finy P."/>
            <person name="Geml J."/>
            <person name="Haridas S."/>
            <person name="Hughes K."/>
            <person name="Justo A."/>
            <person name="Karasinski D."/>
            <person name="Kautmanova I."/>
            <person name="Kiss B."/>
            <person name="Kocsube S."/>
            <person name="Kotiranta H."/>
            <person name="LaButti K.M."/>
            <person name="Lechner B.E."/>
            <person name="Liimatainen K."/>
            <person name="Lipzen A."/>
            <person name="Lukacs Z."/>
            <person name="Mihaltcheva S."/>
            <person name="Morgado L.N."/>
            <person name="Niskanen T."/>
            <person name="Noordeloos M.E."/>
            <person name="Ohm R.A."/>
            <person name="Ortiz-Santana B."/>
            <person name="Ovrebo C."/>
            <person name="Racz N."/>
            <person name="Riley R."/>
            <person name="Savchenko A."/>
            <person name="Shiryaev A."/>
            <person name="Soop K."/>
            <person name="Spirin V."/>
            <person name="Szebenyi C."/>
            <person name="Tomsovsky M."/>
            <person name="Tulloss R.E."/>
            <person name="Uehling J."/>
            <person name="Grigoriev I.V."/>
            <person name="Vagvolgyi C."/>
            <person name="Papp T."/>
            <person name="Martin F.M."/>
            <person name="Miettinen O."/>
            <person name="Hibbett D.S."/>
            <person name="Nagy L.G."/>
        </authorList>
    </citation>
    <scope>NUCLEOTIDE SEQUENCE [LARGE SCALE GENOMIC DNA]</scope>
    <source>
        <strain evidence="1 2">OMC1185</strain>
    </source>
</reference>
<keyword evidence="2" id="KW-1185">Reference proteome</keyword>